<dbReference type="InterPro" id="IPR035906">
    <property type="entry name" value="MetI-like_sf"/>
</dbReference>
<gene>
    <name evidence="7" type="ORF">CNE99_02850</name>
</gene>
<evidence type="ECO:0000259" key="6">
    <source>
        <dbReference type="PROSITE" id="PS50928"/>
    </source>
</evidence>
<comment type="similarity">
    <text evidence="5">Belongs to the binding-protein-dependent transport system permease family.</text>
</comment>
<keyword evidence="3 5" id="KW-1133">Transmembrane helix</keyword>
<evidence type="ECO:0000256" key="5">
    <source>
        <dbReference type="RuleBase" id="RU363032"/>
    </source>
</evidence>
<dbReference type="CDD" id="cd06261">
    <property type="entry name" value="TM_PBP2"/>
    <property type="match status" value="1"/>
</dbReference>
<reference evidence="7 8" key="1">
    <citation type="submission" date="2017-08" db="EMBL/GenBank/DDBJ databases">
        <title>Fine stratification of microbial communities through a metagenomic profile of the photic zone.</title>
        <authorList>
            <person name="Haro-Moreno J.M."/>
            <person name="Lopez-Perez M."/>
            <person name="De La Torre J."/>
            <person name="Picazo A."/>
            <person name="Camacho A."/>
            <person name="Rodriguez-Valera F."/>
        </authorList>
    </citation>
    <scope>NUCLEOTIDE SEQUENCE [LARGE SCALE GENOMIC DNA]</scope>
    <source>
        <strain evidence="7">MED-G24</strain>
    </source>
</reference>
<sequence>MSEVANQATPAVVTDLGTETLQEISPRQLAWIRFKRHRLAMISAGFLIAMYLITVFCEFVSPYNTDTRNVKAINAPPMSIHFFDAEGNFHLRPFVYSYDMEINADSWMREYKENTEEMYPIYFFEAGESYHMWNLFEAETHLFATREGYIHVFGTDQLGRDMFTRVFYGARISMSIGVVGVMLTLFFGVLIGGIAGYMGGIVDRGIQRIIEVLLSLPTLPFWMALSAALPVEWSSLMVYFGITIILSLFGWPGLARQVRGKFLALREEDFVMAARLLGAGRLRVIFRHMMPSFTSHIITTATLAVPGMILGETALSFLGIGLRPPVVSWGVLMQQAQNYQVIVMTPWLMIPGLFVVLTVIAFNLLGDGLRDAADPYNTGGNRD</sequence>
<evidence type="ECO:0000256" key="3">
    <source>
        <dbReference type="ARBA" id="ARBA00022989"/>
    </source>
</evidence>
<feature type="transmembrane region" description="Helical" evidence="5">
    <location>
        <begin position="341"/>
        <end position="365"/>
    </location>
</feature>
<comment type="caution">
    <text evidence="7">The sequence shown here is derived from an EMBL/GenBank/DDBJ whole genome shotgun (WGS) entry which is preliminary data.</text>
</comment>
<dbReference type="GO" id="GO:0005886">
    <property type="term" value="C:plasma membrane"/>
    <property type="evidence" value="ECO:0007669"/>
    <property type="project" value="UniProtKB-SubCell"/>
</dbReference>
<dbReference type="Gene3D" id="1.10.3720.10">
    <property type="entry name" value="MetI-like"/>
    <property type="match status" value="1"/>
</dbReference>
<evidence type="ECO:0000256" key="4">
    <source>
        <dbReference type="ARBA" id="ARBA00023136"/>
    </source>
</evidence>
<dbReference type="GO" id="GO:0055085">
    <property type="term" value="P:transmembrane transport"/>
    <property type="evidence" value="ECO:0007669"/>
    <property type="project" value="InterPro"/>
</dbReference>
<dbReference type="PANTHER" id="PTHR43839">
    <property type="entry name" value="OPPC IN A BINDING PROTEIN-DEPENDENT TRANSPORT SYSTEM"/>
    <property type="match status" value="1"/>
</dbReference>
<accession>A0A2A5WWR1</accession>
<keyword evidence="5" id="KW-0813">Transport</keyword>
<evidence type="ECO:0000256" key="2">
    <source>
        <dbReference type="ARBA" id="ARBA00022692"/>
    </source>
</evidence>
<dbReference type="Pfam" id="PF00528">
    <property type="entry name" value="BPD_transp_1"/>
    <property type="match status" value="1"/>
</dbReference>
<dbReference type="Proteomes" id="UP000219327">
    <property type="component" value="Unassembled WGS sequence"/>
</dbReference>
<feature type="transmembrane region" description="Helical" evidence="5">
    <location>
        <begin position="172"/>
        <end position="197"/>
    </location>
</feature>
<dbReference type="PROSITE" id="PS50928">
    <property type="entry name" value="ABC_TM1"/>
    <property type="match status" value="1"/>
</dbReference>
<organism evidence="7 8">
    <name type="scientific">OM182 bacterium MED-G24</name>
    <dbReference type="NCBI Taxonomy" id="1986255"/>
    <lineage>
        <taxon>Bacteria</taxon>
        <taxon>Pseudomonadati</taxon>
        <taxon>Pseudomonadota</taxon>
        <taxon>Gammaproteobacteria</taxon>
        <taxon>OMG group</taxon>
        <taxon>OM182 clade</taxon>
    </lineage>
</organism>
<evidence type="ECO:0000256" key="1">
    <source>
        <dbReference type="ARBA" id="ARBA00004651"/>
    </source>
</evidence>
<evidence type="ECO:0000313" key="7">
    <source>
        <dbReference type="EMBL" id="PDH40851.1"/>
    </source>
</evidence>
<dbReference type="InterPro" id="IPR025966">
    <property type="entry name" value="OppC_N"/>
</dbReference>
<dbReference type="EMBL" id="NTKD01000008">
    <property type="protein sequence ID" value="PDH40851.1"/>
    <property type="molecule type" value="Genomic_DNA"/>
</dbReference>
<dbReference type="PANTHER" id="PTHR43839:SF3">
    <property type="entry name" value="OLIGOPEPTIDE ABC TRANSPORTER, PERMEASE PROTEIN"/>
    <property type="match status" value="1"/>
</dbReference>
<feature type="transmembrane region" description="Helical" evidence="5">
    <location>
        <begin position="209"/>
        <end position="230"/>
    </location>
</feature>
<keyword evidence="2 5" id="KW-0812">Transmembrane</keyword>
<keyword evidence="4 5" id="KW-0472">Membrane</keyword>
<protein>
    <submittedName>
        <fullName evidence="7">Peptide ABC transporter permease</fullName>
    </submittedName>
</protein>
<dbReference type="InterPro" id="IPR000515">
    <property type="entry name" value="MetI-like"/>
</dbReference>
<dbReference type="Pfam" id="PF12911">
    <property type="entry name" value="OppC_N"/>
    <property type="match status" value="1"/>
</dbReference>
<feature type="transmembrane region" description="Helical" evidence="5">
    <location>
        <begin position="236"/>
        <end position="254"/>
    </location>
</feature>
<dbReference type="AlphaFoldDB" id="A0A2A5WWR1"/>
<dbReference type="SUPFAM" id="SSF161098">
    <property type="entry name" value="MetI-like"/>
    <property type="match status" value="1"/>
</dbReference>
<evidence type="ECO:0000313" key="8">
    <source>
        <dbReference type="Proteomes" id="UP000219327"/>
    </source>
</evidence>
<feature type="domain" description="ABC transmembrane type-1" evidence="6">
    <location>
        <begin position="170"/>
        <end position="366"/>
    </location>
</feature>
<name>A0A2A5WWR1_9GAMM</name>
<comment type="subcellular location">
    <subcellularLocation>
        <location evidence="1 5">Cell membrane</location>
        <topology evidence="1 5">Multi-pass membrane protein</topology>
    </subcellularLocation>
</comment>
<feature type="transmembrane region" description="Helical" evidence="5">
    <location>
        <begin position="297"/>
        <end position="321"/>
    </location>
</feature>
<proteinExistence type="inferred from homology"/>
<feature type="transmembrane region" description="Helical" evidence="5">
    <location>
        <begin position="39"/>
        <end position="61"/>
    </location>
</feature>